<evidence type="ECO:0000256" key="1">
    <source>
        <dbReference type="ARBA" id="ARBA00004141"/>
    </source>
</evidence>
<sequence>MSQRLRSARIRTGLYWFLGFEFFVGFATKFWPGSTFFGPAYSEKFAEWGFHPNMRFVVGGLELIAAVLLVLPRRESRFLGAATLVLVLTGAVTTHLIDDAPFWQGTSAPIHLVIMMVVALANWPADWRDVVPPWGSSALAARGAVALGDR</sequence>
<dbReference type="RefSeq" id="WP_327099856.1">
    <property type="nucleotide sequence ID" value="NZ_CP109149.1"/>
</dbReference>
<comment type="subcellular location">
    <subcellularLocation>
        <location evidence="1">Membrane</location>
        <topology evidence="1">Multi-pass membrane protein</topology>
    </subcellularLocation>
</comment>
<dbReference type="EMBL" id="CP109441">
    <property type="protein sequence ID" value="WUV46947.1"/>
    <property type="molecule type" value="Genomic_DNA"/>
</dbReference>
<evidence type="ECO:0000256" key="3">
    <source>
        <dbReference type="ARBA" id="ARBA00022989"/>
    </source>
</evidence>
<keyword evidence="4 5" id="KW-0472">Membrane</keyword>
<feature type="transmembrane region" description="Helical" evidence="5">
    <location>
        <begin position="12"/>
        <end position="32"/>
    </location>
</feature>
<protein>
    <submittedName>
        <fullName evidence="6">DoxX family protein</fullName>
    </submittedName>
</protein>
<proteinExistence type="predicted"/>
<gene>
    <name evidence="6" type="ORF">OG563_01415</name>
</gene>
<dbReference type="InterPro" id="IPR032808">
    <property type="entry name" value="DoxX"/>
</dbReference>
<reference evidence="6" key="1">
    <citation type="submission" date="2022-10" db="EMBL/GenBank/DDBJ databases">
        <title>The complete genomes of actinobacterial strains from the NBC collection.</title>
        <authorList>
            <person name="Joergensen T.S."/>
            <person name="Alvarez Arevalo M."/>
            <person name="Sterndorff E.B."/>
            <person name="Faurdal D."/>
            <person name="Vuksanovic O."/>
            <person name="Mourched A.-S."/>
            <person name="Charusanti P."/>
            <person name="Shaw S."/>
            <person name="Blin K."/>
            <person name="Weber T."/>
        </authorList>
    </citation>
    <scope>NUCLEOTIDE SEQUENCE</scope>
    <source>
        <strain evidence="6">NBC_01482</strain>
    </source>
</reference>
<keyword evidence="3 5" id="KW-1133">Transmembrane helix</keyword>
<evidence type="ECO:0000256" key="5">
    <source>
        <dbReference type="SAM" id="Phobius"/>
    </source>
</evidence>
<dbReference type="Proteomes" id="UP001432062">
    <property type="component" value="Chromosome"/>
</dbReference>
<evidence type="ECO:0000313" key="7">
    <source>
        <dbReference type="Proteomes" id="UP001432062"/>
    </source>
</evidence>
<feature type="transmembrane region" description="Helical" evidence="5">
    <location>
        <begin position="103"/>
        <end position="123"/>
    </location>
</feature>
<name>A0ABZ1YUK1_9NOCA</name>
<evidence type="ECO:0000256" key="4">
    <source>
        <dbReference type="ARBA" id="ARBA00023136"/>
    </source>
</evidence>
<accession>A0ABZ1YUK1</accession>
<evidence type="ECO:0000313" key="6">
    <source>
        <dbReference type="EMBL" id="WUV46947.1"/>
    </source>
</evidence>
<feature type="transmembrane region" description="Helical" evidence="5">
    <location>
        <begin position="78"/>
        <end position="97"/>
    </location>
</feature>
<dbReference type="Pfam" id="PF13564">
    <property type="entry name" value="DoxX_2"/>
    <property type="match status" value="1"/>
</dbReference>
<keyword evidence="2 5" id="KW-0812">Transmembrane</keyword>
<keyword evidence="7" id="KW-1185">Reference proteome</keyword>
<feature type="transmembrane region" description="Helical" evidence="5">
    <location>
        <begin position="52"/>
        <end position="71"/>
    </location>
</feature>
<organism evidence="6 7">
    <name type="scientific">Nocardia vinacea</name>
    <dbReference type="NCBI Taxonomy" id="96468"/>
    <lineage>
        <taxon>Bacteria</taxon>
        <taxon>Bacillati</taxon>
        <taxon>Actinomycetota</taxon>
        <taxon>Actinomycetes</taxon>
        <taxon>Mycobacteriales</taxon>
        <taxon>Nocardiaceae</taxon>
        <taxon>Nocardia</taxon>
    </lineage>
</organism>
<evidence type="ECO:0000256" key="2">
    <source>
        <dbReference type="ARBA" id="ARBA00022692"/>
    </source>
</evidence>